<reference evidence="1 2" key="1">
    <citation type="submission" date="2020-08" db="EMBL/GenBank/DDBJ databases">
        <authorList>
            <person name="Liu C."/>
            <person name="Sun Q."/>
        </authorList>
    </citation>
    <scope>NUCLEOTIDE SEQUENCE [LARGE SCALE GENOMIC DNA]</scope>
    <source>
        <strain evidence="1 2">L34</strain>
    </source>
</reference>
<proteinExistence type="predicted"/>
<dbReference type="RefSeq" id="WP_003865986.1">
    <property type="nucleotide sequence ID" value="NZ_JACRWH010000017.1"/>
</dbReference>
<dbReference type="Proteomes" id="UP000649075">
    <property type="component" value="Unassembled WGS sequence"/>
</dbReference>
<protein>
    <submittedName>
        <fullName evidence="1">Uncharacterized protein</fullName>
    </submittedName>
</protein>
<evidence type="ECO:0000313" key="1">
    <source>
        <dbReference type="EMBL" id="MBC6012253.1"/>
    </source>
</evidence>
<organism evidence="1 2">
    <name type="scientific">Holdemanella hominis</name>
    <dbReference type="NCBI Taxonomy" id="2764327"/>
    <lineage>
        <taxon>Bacteria</taxon>
        <taxon>Bacillati</taxon>
        <taxon>Bacillota</taxon>
        <taxon>Erysipelotrichia</taxon>
        <taxon>Erysipelotrichales</taxon>
        <taxon>Erysipelotrichaceae</taxon>
        <taxon>Holdemanella</taxon>
    </lineage>
</organism>
<dbReference type="EMBL" id="JACRWH010000017">
    <property type="protein sequence ID" value="MBC6012253.1"/>
    <property type="molecule type" value="Genomic_DNA"/>
</dbReference>
<gene>
    <name evidence="1" type="ORF">H8911_05770</name>
</gene>
<comment type="caution">
    <text evidence="1">The sequence shown here is derived from an EMBL/GenBank/DDBJ whole genome shotgun (WGS) entry which is preliminary data.</text>
</comment>
<accession>A0ABR7KHY2</accession>
<evidence type="ECO:0000313" key="2">
    <source>
        <dbReference type="Proteomes" id="UP000649075"/>
    </source>
</evidence>
<keyword evidence="2" id="KW-1185">Reference proteome</keyword>
<sequence>MENITLEELEILKSIKESLKNLDEKELNETLDFMNKLKAEKNTSNC</sequence>
<name>A0ABR7KHY2_9FIRM</name>